<dbReference type="STRING" id="2017.SAMN05444320_105380"/>
<sequence length="263" mass="27983">MASLFGDHAGVAETAFNDPFGELSGLVNRAWDYATARGEPPSLWVAGTTLGLALILVVPGPVRRRGVNYLDTLVHEWGHAVVGALFGHAVSGVRLHSDASGRTMRRYVSNSFAWIGSQVSSWSGYAAPAVMGTLTAWLTSTGRAITALWIVATLALSLLLLARTVFTAALVLATHGVLVALLLVDVPDVQAWCSALIAWCLVLSAARGAWLVTLSPTGSDAENLRDETGIPARFWGVSWITLTAVGAWMTVVYLFDLAIWPKA</sequence>
<proteinExistence type="predicted"/>
<keyword evidence="1" id="KW-0472">Membrane</keyword>
<dbReference type="Proteomes" id="UP000184501">
    <property type="component" value="Unassembled WGS sequence"/>
</dbReference>
<keyword evidence="3" id="KW-1185">Reference proteome</keyword>
<feature type="transmembrane region" description="Helical" evidence="1">
    <location>
        <begin position="189"/>
        <end position="213"/>
    </location>
</feature>
<dbReference type="Pfam" id="PF13398">
    <property type="entry name" value="Peptidase_M50B"/>
    <property type="match status" value="1"/>
</dbReference>
<feature type="transmembrane region" description="Helical" evidence="1">
    <location>
        <begin position="166"/>
        <end position="183"/>
    </location>
</feature>
<dbReference type="AlphaFoldDB" id="A0A1M5FCN4"/>
<dbReference type="InterPro" id="IPR049500">
    <property type="entry name" value="Peptidase_M50B-like"/>
</dbReference>
<feature type="transmembrane region" description="Helical" evidence="1">
    <location>
        <begin position="144"/>
        <end position="161"/>
    </location>
</feature>
<reference evidence="2 3" key="1">
    <citation type="submission" date="2016-11" db="EMBL/GenBank/DDBJ databases">
        <authorList>
            <person name="Jaros S."/>
            <person name="Januszkiewicz K."/>
            <person name="Wedrychowicz H."/>
        </authorList>
    </citation>
    <scope>NUCLEOTIDE SEQUENCE [LARGE SCALE GENOMIC DNA]</scope>
    <source>
        <strain evidence="2 3">DSM 44523</strain>
    </source>
</reference>
<accession>A0A1M5FCN4</accession>
<dbReference type="EMBL" id="FQVN01000005">
    <property type="protein sequence ID" value="SHF89333.1"/>
    <property type="molecule type" value="Genomic_DNA"/>
</dbReference>
<keyword evidence="1" id="KW-0812">Transmembrane</keyword>
<feature type="transmembrane region" description="Helical" evidence="1">
    <location>
        <begin position="43"/>
        <end position="62"/>
    </location>
</feature>
<evidence type="ECO:0000313" key="3">
    <source>
        <dbReference type="Proteomes" id="UP000184501"/>
    </source>
</evidence>
<feature type="transmembrane region" description="Helical" evidence="1">
    <location>
        <begin position="234"/>
        <end position="255"/>
    </location>
</feature>
<organism evidence="2 3">
    <name type="scientific">Streptoalloteichus hindustanus</name>
    <dbReference type="NCBI Taxonomy" id="2017"/>
    <lineage>
        <taxon>Bacteria</taxon>
        <taxon>Bacillati</taxon>
        <taxon>Actinomycetota</taxon>
        <taxon>Actinomycetes</taxon>
        <taxon>Pseudonocardiales</taxon>
        <taxon>Pseudonocardiaceae</taxon>
        <taxon>Streptoalloteichus</taxon>
    </lineage>
</organism>
<keyword evidence="1" id="KW-1133">Transmembrane helix</keyword>
<name>A0A1M5FCN4_STRHI</name>
<evidence type="ECO:0000256" key="1">
    <source>
        <dbReference type="SAM" id="Phobius"/>
    </source>
</evidence>
<evidence type="ECO:0000313" key="2">
    <source>
        <dbReference type="EMBL" id="SHF89333.1"/>
    </source>
</evidence>
<protein>
    <submittedName>
        <fullName evidence="2">Peptidase M50B-like</fullName>
    </submittedName>
</protein>
<gene>
    <name evidence="2" type="ORF">SAMN05444320_105380</name>
</gene>